<gene>
    <name evidence="1" type="ORF">DWV92_07145</name>
</gene>
<proteinExistence type="predicted"/>
<reference evidence="1 2" key="1">
    <citation type="submission" date="2018-08" db="EMBL/GenBank/DDBJ databases">
        <title>A genome reference for cultivated species of the human gut microbiota.</title>
        <authorList>
            <person name="Zou Y."/>
            <person name="Xue W."/>
            <person name="Luo G."/>
        </authorList>
    </citation>
    <scope>NUCLEOTIDE SEQUENCE [LARGE SCALE GENOMIC DNA]</scope>
    <source>
        <strain evidence="1 2">AF13-3LB</strain>
    </source>
</reference>
<organism evidence="1 2">
    <name type="scientific">Bifidobacterium pseudolongum</name>
    <dbReference type="NCBI Taxonomy" id="1694"/>
    <lineage>
        <taxon>Bacteria</taxon>
        <taxon>Bacillati</taxon>
        <taxon>Actinomycetota</taxon>
        <taxon>Actinomycetes</taxon>
        <taxon>Bifidobacteriales</taxon>
        <taxon>Bifidobacteriaceae</taxon>
        <taxon>Bifidobacterium</taxon>
    </lineage>
</organism>
<dbReference type="RefSeq" id="WP_118239483.1">
    <property type="nucleotide sequence ID" value="NZ_QRZV01000004.1"/>
</dbReference>
<comment type="caution">
    <text evidence="1">The sequence shown here is derived from an EMBL/GenBank/DDBJ whole genome shotgun (WGS) entry which is preliminary data.</text>
</comment>
<accession>A0A395XD95</accession>
<protein>
    <submittedName>
        <fullName evidence="1">Uncharacterized protein</fullName>
    </submittedName>
</protein>
<name>A0A395XD95_9BIFI</name>
<dbReference type="EMBL" id="QRZV01000004">
    <property type="protein sequence ID" value="RGW08608.1"/>
    <property type="molecule type" value="Genomic_DNA"/>
</dbReference>
<evidence type="ECO:0000313" key="1">
    <source>
        <dbReference type="EMBL" id="RGW08608.1"/>
    </source>
</evidence>
<sequence length="148" mass="16649">MKSITNAQAPAIIERIVRDHGLPTAFRVNTSNRCYGGTRFTIQGFERDCRWVRISVKKPGLPTAHNTRAISKDGEGEYFTFRGVKHHAWQFMTWEEYAAIMADFFARYRIIDSHVPDVHQNCGSVPGSPRFEDALVSSGLPYGDGVDA</sequence>
<evidence type="ECO:0000313" key="2">
    <source>
        <dbReference type="Proteomes" id="UP000265970"/>
    </source>
</evidence>
<dbReference type="Proteomes" id="UP000265970">
    <property type="component" value="Unassembled WGS sequence"/>
</dbReference>
<dbReference type="AlphaFoldDB" id="A0A395XD95"/>